<reference evidence="1 2" key="1">
    <citation type="submission" date="2007-03" db="EMBL/GenBank/DDBJ databases">
        <authorList>
            <person name="Stal L."/>
            <person name="Ferriera S."/>
            <person name="Johnson J."/>
            <person name="Kravitz S."/>
            <person name="Beeson K."/>
            <person name="Sutton G."/>
            <person name="Rogers Y.-H."/>
            <person name="Friedman R."/>
            <person name="Frazier M."/>
            <person name="Venter J.C."/>
        </authorList>
    </citation>
    <scope>NUCLEOTIDE SEQUENCE [LARGE SCALE GENOMIC DNA]</scope>
    <source>
        <strain evidence="1 2">CCY0110</strain>
    </source>
</reference>
<name>A3IJA3_9CHRO</name>
<gene>
    <name evidence="1" type="ORF">CY0110_18857</name>
</gene>
<organism evidence="1 2">
    <name type="scientific">Crocosphaera chwakensis CCY0110</name>
    <dbReference type="NCBI Taxonomy" id="391612"/>
    <lineage>
        <taxon>Bacteria</taxon>
        <taxon>Bacillati</taxon>
        <taxon>Cyanobacteriota</taxon>
        <taxon>Cyanophyceae</taxon>
        <taxon>Oscillatoriophycideae</taxon>
        <taxon>Chroococcales</taxon>
        <taxon>Aphanothecaceae</taxon>
        <taxon>Crocosphaera</taxon>
        <taxon>Crocosphaera chwakensis</taxon>
    </lineage>
</organism>
<proteinExistence type="predicted"/>
<comment type="caution">
    <text evidence="1">The sequence shown here is derived from an EMBL/GenBank/DDBJ whole genome shotgun (WGS) entry which is preliminary data.</text>
</comment>
<evidence type="ECO:0000313" key="1">
    <source>
        <dbReference type="EMBL" id="EAZ93885.1"/>
    </source>
</evidence>
<accession>A3IJA3</accession>
<dbReference type="EMBL" id="AAXW01000002">
    <property type="protein sequence ID" value="EAZ93885.1"/>
    <property type="molecule type" value="Genomic_DNA"/>
</dbReference>
<protein>
    <submittedName>
        <fullName evidence="1">Uncharacterized protein</fullName>
    </submittedName>
</protein>
<dbReference type="Proteomes" id="UP000003781">
    <property type="component" value="Unassembled WGS sequence"/>
</dbReference>
<sequence length="33" mass="3557">MKKEFGCSKGKTPPILVIPSNEAVNLCNCPLKP</sequence>
<dbReference type="AlphaFoldDB" id="A3IJA3"/>
<evidence type="ECO:0000313" key="2">
    <source>
        <dbReference type="Proteomes" id="UP000003781"/>
    </source>
</evidence>
<keyword evidence="2" id="KW-1185">Reference proteome</keyword>